<reference evidence="12 13" key="1">
    <citation type="submission" date="2018-07" db="EMBL/GenBank/DDBJ databases">
        <title>Exploring interactions and the metabolic potential of the ultra-small soil bacteria Hylemonella gracilis.</title>
        <authorList>
            <person name="Tyc O."/>
            <person name="Kulkarni P."/>
            <person name="Gawehns F."/>
            <person name="Hundscheid M."/>
            <person name="Zweers H."/>
            <person name="Garbeva P."/>
        </authorList>
    </citation>
    <scope>NUCLEOTIDE SEQUENCE [LARGE SCALE GENOMIC DNA]</scope>
    <source>
        <strain evidence="12 13">NS1</strain>
    </source>
</reference>
<dbReference type="InterPro" id="IPR036900">
    <property type="entry name" value="A-D-PHexomutase_C_sf"/>
</dbReference>
<dbReference type="InterPro" id="IPR005846">
    <property type="entry name" value="A-D-PHexomutase_a/b/a-III"/>
</dbReference>
<feature type="domain" description="Alpha-D-phosphohexomutase alpha/beta/alpha" evidence="10">
    <location>
        <begin position="160"/>
        <end position="257"/>
    </location>
</feature>
<keyword evidence="3" id="KW-0597">Phosphoprotein</keyword>
<dbReference type="GO" id="GO:0000287">
    <property type="term" value="F:magnesium ion binding"/>
    <property type="evidence" value="ECO:0007669"/>
    <property type="project" value="InterPro"/>
</dbReference>
<keyword evidence="4 7" id="KW-0479">Metal-binding</keyword>
<dbReference type="KEGG" id="hgr:DW355_07270"/>
<evidence type="ECO:0000256" key="5">
    <source>
        <dbReference type="ARBA" id="ARBA00022842"/>
    </source>
</evidence>
<dbReference type="InterPro" id="IPR005843">
    <property type="entry name" value="A-D-PHexomutase_C"/>
</dbReference>
<dbReference type="InterPro" id="IPR016055">
    <property type="entry name" value="A-D-PHexomutase_a/b/a-I/II/III"/>
</dbReference>
<dbReference type="SUPFAM" id="SSF53738">
    <property type="entry name" value="Phosphoglucomutase, first 3 domains"/>
    <property type="match status" value="3"/>
</dbReference>
<feature type="domain" description="Alpha-D-phosphohexomutase C-terminal" evidence="8">
    <location>
        <begin position="376"/>
        <end position="455"/>
    </location>
</feature>
<dbReference type="InterPro" id="IPR005845">
    <property type="entry name" value="A-D-PHexomutase_a/b/a-II"/>
</dbReference>
<dbReference type="CDD" id="cd03089">
    <property type="entry name" value="PMM_PGM"/>
    <property type="match status" value="1"/>
</dbReference>
<dbReference type="Gene3D" id="3.40.120.10">
    <property type="entry name" value="Alpha-D-Glucose-1,6-Bisphosphate, subunit A, domain 3"/>
    <property type="match status" value="3"/>
</dbReference>
<dbReference type="SUPFAM" id="SSF55957">
    <property type="entry name" value="Phosphoglucomutase, C-terminal domain"/>
    <property type="match status" value="1"/>
</dbReference>
<dbReference type="InterPro" id="IPR005844">
    <property type="entry name" value="A-D-PHexomutase_a/b/a-I"/>
</dbReference>
<dbReference type="GO" id="GO:0005975">
    <property type="term" value="P:carbohydrate metabolic process"/>
    <property type="evidence" value="ECO:0007669"/>
    <property type="project" value="InterPro"/>
</dbReference>
<evidence type="ECO:0000259" key="10">
    <source>
        <dbReference type="Pfam" id="PF02879"/>
    </source>
</evidence>
<dbReference type="PRINTS" id="PR00509">
    <property type="entry name" value="PGMPMM"/>
</dbReference>
<evidence type="ECO:0000259" key="11">
    <source>
        <dbReference type="Pfam" id="PF02880"/>
    </source>
</evidence>
<protein>
    <submittedName>
        <fullName evidence="12">Phosphomannomutase/phosphoglucomutase</fullName>
    </submittedName>
</protein>
<dbReference type="Gene3D" id="3.30.310.50">
    <property type="entry name" value="Alpha-D-phosphohexomutase, C-terminal domain"/>
    <property type="match status" value="1"/>
</dbReference>
<dbReference type="InterPro" id="IPR016066">
    <property type="entry name" value="A-D-PHexomutase_CS"/>
</dbReference>
<name>A0A4P6UJ87_9BURK</name>
<evidence type="ECO:0000313" key="12">
    <source>
        <dbReference type="EMBL" id="QBK04606.1"/>
    </source>
</evidence>
<dbReference type="RefSeq" id="WP_131278865.1">
    <property type="nucleotide sequence ID" value="NZ_CP031395.1"/>
</dbReference>
<gene>
    <name evidence="12" type="ORF">DW355_07270</name>
</gene>
<dbReference type="Pfam" id="PF02880">
    <property type="entry name" value="PGM_PMM_III"/>
    <property type="match status" value="1"/>
</dbReference>
<dbReference type="Pfam" id="PF02878">
    <property type="entry name" value="PGM_PMM_I"/>
    <property type="match status" value="1"/>
</dbReference>
<comment type="cofactor">
    <cofactor evidence="1">
        <name>Mg(2+)</name>
        <dbReference type="ChEBI" id="CHEBI:18420"/>
    </cofactor>
</comment>
<dbReference type="PROSITE" id="PS00710">
    <property type="entry name" value="PGM_PMM"/>
    <property type="match status" value="1"/>
</dbReference>
<dbReference type="PANTHER" id="PTHR43771">
    <property type="entry name" value="PHOSPHOMANNOMUTASE"/>
    <property type="match status" value="1"/>
</dbReference>
<accession>A0A4P6UJ87</accession>
<dbReference type="PANTHER" id="PTHR43771:SF2">
    <property type="entry name" value="PHOSPHOMANNOMUTASE_PHOSPHOGLUCOMUTASE"/>
    <property type="match status" value="1"/>
</dbReference>
<feature type="domain" description="Alpha-D-phosphohexomutase alpha/beta/alpha" evidence="9">
    <location>
        <begin position="7"/>
        <end position="135"/>
    </location>
</feature>
<organism evidence="12 13">
    <name type="scientific">Hylemonella gracilis</name>
    <dbReference type="NCBI Taxonomy" id="80880"/>
    <lineage>
        <taxon>Bacteria</taxon>
        <taxon>Pseudomonadati</taxon>
        <taxon>Pseudomonadota</taxon>
        <taxon>Betaproteobacteria</taxon>
        <taxon>Burkholderiales</taxon>
        <taxon>Comamonadaceae</taxon>
        <taxon>Hylemonella</taxon>
    </lineage>
</organism>
<comment type="similarity">
    <text evidence="2 7">Belongs to the phosphohexose mutase family.</text>
</comment>
<dbReference type="EMBL" id="CP031395">
    <property type="protein sequence ID" value="QBK04606.1"/>
    <property type="molecule type" value="Genomic_DNA"/>
</dbReference>
<dbReference type="InterPro" id="IPR005841">
    <property type="entry name" value="Alpha-D-phosphohexomutase_SF"/>
</dbReference>
<keyword evidence="6" id="KW-0413">Isomerase</keyword>
<proteinExistence type="inferred from homology"/>
<keyword evidence="5 7" id="KW-0460">Magnesium</keyword>
<evidence type="ECO:0000256" key="1">
    <source>
        <dbReference type="ARBA" id="ARBA00001946"/>
    </source>
</evidence>
<evidence type="ECO:0000256" key="4">
    <source>
        <dbReference type="ARBA" id="ARBA00022723"/>
    </source>
</evidence>
<sequence length="472" mass="50497">MKVTASIFKAYDIRGVVPATLDESVAESLGRAFGLAARAEGESWVAVGRDGRLSGPALSAALIRGLRTVGLDVIDLGMVTTPMLYYAASTVCKSGIQVTGSHNPADYNGFKMVLAGRAIYGDEIQDLRKAMEADETPLLGEVGALPSKAGKLTKLDILSSYRDRILGDVRLQRRMKIVVDSGNGVAGASAPGILRDLGCEVRELHSAVDGTFPNHHPDPSKPENLRDLVKALRETDAEIGLAFDGDGDRLGVVTKDGQTIFPDRQLMLFARDVLKRAPGSFILFDVKCTQRLAPAIKEAGGKPLMYKTGHSLIKARMKEIEAPLGGEMSGHVFFKERWYGFDDGTYAAARLLEILSRSADASAVLNALPTSHSTPELNVACAEGEPHRVVAELQKKSLGTGVFPKPAEVSTIDGVRVDWPDGFGLIRASNTTPVLVLRFEGQTSEALQRIEGEMLALLKSVKPDAALGAAAH</sequence>
<evidence type="ECO:0000256" key="3">
    <source>
        <dbReference type="ARBA" id="ARBA00022553"/>
    </source>
</evidence>
<dbReference type="Pfam" id="PF02879">
    <property type="entry name" value="PGM_PMM_II"/>
    <property type="match status" value="1"/>
</dbReference>
<evidence type="ECO:0000259" key="8">
    <source>
        <dbReference type="Pfam" id="PF00408"/>
    </source>
</evidence>
<dbReference type="GO" id="GO:0016868">
    <property type="term" value="F:intramolecular phosphotransferase activity"/>
    <property type="evidence" value="ECO:0007669"/>
    <property type="project" value="InterPro"/>
</dbReference>
<dbReference type="AlphaFoldDB" id="A0A4P6UJ87"/>
<evidence type="ECO:0000256" key="2">
    <source>
        <dbReference type="ARBA" id="ARBA00010231"/>
    </source>
</evidence>
<feature type="domain" description="Alpha-D-phosphohexomutase alpha/beta/alpha" evidence="11">
    <location>
        <begin position="262"/>
        <end position="369"/>
    </location>
</feature>
<dbReference type="Proteomes" id="UP000292939">
    <property type="component" value="Chromosome"/>
</dbReference>
<dbReference type="Pfam" id="PF00408">
    <property type="entry name" value="PGM_PMM_IV"/>
    <property type="match status" value="1"/>
</dbReference>
<evidence type="ECO:0000256" key="6">
    <source>
        <dbReference type="ARBA" id="ARBA00023235"/>
    </source>
</evidence>
<evidence type="ECO:0000259" key="9">
    <source>
        <dbReference type="Pfam" id="PF02878"/>
    </source>
</evidence>
<evidence type="ECO:0000256" key="7">
    <source>
        <dbReference type="RuleBase" id="RU004326"/>
    </source>
</evidence>
<dbReference type="OrthoDB" id="9803322at2"/>
<evidence type="ECO:0000313" key="13">
    <source>
        <dbReference type="Proteomes" id="UP000292939"/>
    </source>
</evidence>